<evidence type="ECO:0000313" key="3">
    <source>
        <dbReference type="Proteomes" id="UP000246005"/>
    </source>
</evidence>
<evidence type="ECO:0000313" key="2">
    <source>
        <dbReference type="EMBL" id="PWK84069.1"/>
    </source>
</evidence>
<protein>
    <submittedName>
        <fullName evidence="2">Uncharacterized protein</fullName>
    </submittedName>
</protein>
<dbReference type="Proteomes" id="UP000246005">
    <property type="component" value="Unassembled WGS sequence"/>
</dbReference>
<reference evidence="2 3" key="1">
    <citation type="submission" date="2018-05" db="EMBL/GenBank/DDBJ databases">
        <title>Genomic Encyclopedia of Type Strains, Phase IV (KMG-IV): sequencing the most valuable type-strain genomes for metagenomic binning, comparative biology and taxonomic classification.</title>
        <authorList>
            <person name="Goeker M."/>
        </authorList>
    </citation>
    <scope>NUCLEOTIDE SEQUENCE [LARGE SCALE GENOMIC DNA]</scope>
    <source>
        <strain evidence="2 3">DSM 45480</strain>
    </source>
</reference>
<comment type="caution">
    <text evidence="2">The sequence shown here is derived from an EMBL/GenBank/DDBJ whole genome shotgun (WGS) entry which is preliminary data.</text>
</comment>
<feature type="transmembrane region" description="Helical" evidence="1">
    <location>
        <begin position="38"/>
        <end position="59"/>
    </location>
</feature>
<sequence>MSEEDGARLLGPLRSVDVPASGGVSVSRAIRSGKRTKALRVAAAGVFVLIAAGVLPVLIRPAPDPVAMGGFDPLVRTISAGSAGGFTPEVYVTGREKQMIVLRPERGGDQSAGVVVNAAGTAGVPQGEAMPDVDGKRALWTGTYLAVEWARDAWAFVTVEGFPDDRERAHRVAQSLRFDEHVQIKVPYTVETSWTLDGVRDTGGDIELVFTNGVRLALRSGVGLAQGEAPQAELEALEKSVRPADPPVTNPFR</sequence>
<dbReference type="AlphaFoldDB" id="A0A316HUD6"/>
<evidence type="ECO:0000256" key="1">
    <source>
        <dbReference type="SAM" id="Phobius"/>
    </source>
</evidence>
<dbReference type="EMBL" id="QGHB01000009">
    <property type="protein sequence ID" value="PWK84069.1"/>
    <property type="molecule type" value="Genomic_DNA"/>
</dbReference>
<organism evidence="2 3">
    <name type="scientific">Lentzea atacamensis</name>
    <dbReference type="NCBI Taxonomy" id="531938"/>
    <lineage>
        <taxon>Bacteria</taxon>
        <taxon>Bacillati</taxon>
        <taxon>Actinomycetota</taxon>
        <taxon>Actinomycetes</taxon>
        <taxon>Pseudonocardiales</taxon>
        <taxon>Pseudonocardiaceae</taxon>
        <taxon>Lentzea</taxon>
    </lineage>
</organism>
<keyword evidence="1" id="KW-1133">Transmembrane helix</keyword>
<keyword evidence="1" id="KW-0812">Transmembrane</keyword>
<accession>A0A316HUD6</accession>
<gene>
    <name evidence="2" type="ORF">C8D88_109154</name>
</gene>
<proteinExistence type="predicted"/>
<keyword evidence="1" id="KW-0472">Membrane</keyword>
<name>A0A316HUD6_9PSEU</name>
<dbReference type="RefSeq" id="WP_109639128.1">
    <property type="nucleotide sequence ID" value="NZ_QGHB01000009.1"/>
</dbReference>